<evidence type="ECO:0000313" key="3">
    <source>
        <dbReference type="Proteomes" id="UP001415857"/>
    </source>
</evidence>
<reference evidence="2 3" key="1">
    <citation type="journal article" date="2024" name="Plant J.">
        <title>Genome sequences and population genomics reveal climatic adaptation and genomic divergence between two closely related sweetgum species.</title>
        <authorList>
            <person name="Xu W.Q."/>
            <person name="Ren C.Q."/>
            <person name="Zhang X.Y."/>
            <person name="Comes H.P."/>
            <person name="Liu X.H."/>
            <person name="Li Y.G."/>
            <person name="Kettle C.J."/>
            <person name="Jalonen R."/>
            <person name="Gaisberger H."/>
            <person name="Ma Y.Z."/>
            <person name="Qiu Y.X."/>
        </authorList>
    </citation>
    <scope>NUCLEOTIDE SEQUENCE [LARGE SCALE GENOMIC DNA]</scope>
    <source>
        <strain evidence="2">Hangzhou</strain>
    </source>
</reference>
<keyword evidence="3" id="KW-1185">Reference proteome</keyword>
<protein>
    <submittedName>
        <fullName evidence="2">Uncharacterized protein</fullName>
    </submittedName>
</protein>
<proteinExistence type="predicted"/>
<keyword evidence="1" id="KW-0812">Transmembrane</keyword>
<organism evidence="2 3">
    <name type="scientific">Liquidambar formosana</name>
    <name type="common">Formosan gum</name>
    <dbReference type="NCBI Taxonomy" id="63359"/>
    <lineage>
        <taxon>Eukaryota</taxon>
        <taxon>Viridiplantae</taxon>
        <taxon>Streptophyta</taxon>
        <taxon>Embryophyta</taxon>
        <taxon>Tracheophyta</taxon>
        <taxon>Spermatophyta</taxon>
        <taxon>Magnoliopsida</taxon>
        <taxon>eudicotyledons</taxon>
        <taxon>Gunneridae</taxon>
        <taxon>Pentapetalae</taxon>
        <taxon>Saxifragales</taxon>
        <taxon>Altingiaceae</taxon>
        <taxon>Liquidambar</taxon>
    </lineage>
</organism>
<accession>A0AAP0RV09</accession>
<dbReference type="AlphaFoldDB" id="A0AAP0RV09"/>
<dbReference type="EMBL" id="JBBPBK010000007">
    <property type="protein sequence ID" value="KAK9282440.1"/>
    <property type="molecule type" value="Genomic_DNA"/>
</dbReference>
<evidence type="ECO:0000256" key="1">
    <source>
        <dbReference type="SAM" id="Phobius"/>
    </source>
</evidence>
<gene>
    <name evidence="2" type="ORF">L1049_005357</name>
</gene>
<dbReference type="Proteomes" id="UP001415857">
    <property type="component" value="Unassembled WGS sequence"/>
</dbReference>
<sequence length="108" mass="11862">MSLVDYKSSLALVLEFSSVVVRFILVATLLIVLPFNWKTKLIIDSPPIGHDFGEDSNDFGNTDLLLNVPVRLYKASVGIWKGRLPPLKLVVSSCKDGDETAMLSSLPD</sequence>
<evidence type="ECO:0000313" key="2">
    <source>
        <dbReference type="EMBL" id="KAK9282440.1"/>
    </source>
</evidence>
<feature type="transmembrane region" description="Helical" evidence="1">
    <location>
        <begin position="12"/>
        <end position="33"/>
    </location>
</feature>
<keyword evidence="1" id="KW-1133">Transmembrane helix</keyword>
<keyword evidence="1" id="KW-0472">Membrane</keyword>
<comment type="caution">
    <text evidence="2">The sequence shown here is derived from an EMBL/GenBank/DDBJ whole genome shotgun (WGS) entry which is preliminary data.</text>
</comment>
<name>A0AAP0RV09_LIQFO</name>